<keyword evidence="3" id="KW-1185">Reference proteome</keyword>
<gene>
    <name evidence="2" type="ORF">SAMN06265221_11755</name>
</gene>
<evidence type="ECO:0000313" key="2">
    <source>
        <dbReference type="EMBL" id="SMO90188.1"/>
    </source>
</evidence>
<dbReference type="AlphaFoldDB" id="A0A521F1X0"/>
<feature type="transmembrane region" description="Helical" evidence="1">
    <location>
        <begin position="78"/>
        <end position="99"/>
    </location>
</feature>
<proteinExistence type="predicted"/>
<dbReference type="EMBL" id="FXTK01000017">
    <property type="protein sequence ID" value="SMO90188.1"/>
    <property type="molecule type" value="Genomic_DNA"/>
</dbReference>
<accession>A0A521F1X0</accession>
<evidence type="ECO:0000256" key="1">
    <source>
        <dbReference type="SAM" id="Phobius"/>
    </source>
</evidence>
<keyword evidence="1" id="KW-0472">Membrane</keyword>
<organism evidence="2 3">
    <name type="scientific">Paracoccus laeviglucosivorans</name>
    <dbReference type="NCBI Taxonomy" id="1197861"/>
    <lineage>
        <taxon>Bacteria</taxon>
        <taxon>Pseudomonadati</taxon>
        <taxon>Pseudomonadota</taxon>
        <taxon>Alphaproteobacteria</taxon>
        <taxon>Rhodobacterales</taxon>
        <taxon>Paracoccaceae</taxon>
        <taxon>Paracoccus</taxon>
    </lineage>
</organism>
<dbReference type="RefSeq" id="WP_142664204.1">
    <property type="nucleotide sequence ID" value="NZ_FXTK01000017.1"/>
</dbReference>
<sequence>MKAKVNQDDLDAYVDGQLDPWQRNAVEEWLGDHPADAARVMTDIHRRNQLRLALALPDPLRCDRREARRLERAIAPRWLGVGLPSAAIAATVAALWLALGPVGLREGAASTPPPAFVKSALAARDASDLRLAMLSQPEAPDVDAAEIRALTGLALPQMPARWTPRDVQVFPSLQGPGVEMILDTPEHGRLSLFIVRADGGDGAGTTYAGETGIAWITHDGVAHVLGARDDPAHLADTAERLLGSLPTN</sequence>
<protein>
    <submittedName>
        <fullName evidence="2">Transmembrane transcriptional regulator (Anti-sigma factor RsiW)</fullName>
    </submittedName>
</protein>
<dbReference type="Proteomes" id="UP000319014">
    <property type="component" value="Unassembled WGS sequence"/>
</dbReference>
<evidence type="ECO:0000313" key="3">
    <source>
        <dbReference type="Proteomes" id="UP000319014"/>
    </source>
</evidence>
<keyword evidence="1" id="KW-1133">Transmembrane helix</keyword>
<reference evidence="2 3" key="1">
    <citation type="submission" date="2017-05" db="EMBL/GenBank/DDBJ databases">
        <authorList>
            <person name="Varghese N."/>
            <person name="Submissions S."/>
        </authorList>
    </citation>
    <scope>NUCLEOTIDE SEQUENCE [LARGE SCALE GENOMIC DNA]</scope>
    <source>
        <strain evidence="2 3">DSM 100094</strain>
    </source>
</reference>
<name>A0A521F1X0_9RHOB</name>
<dbReference type="OrthoDB" id="7187254at2"/>
<keyword evidence="1 2" id="KW-0812">Transmembrane</keyword>